<dbReference type="Gene3D" id="1.10.357.10">
    <property type="entry name" value="Tetracycline Repressor, domain 2"/>
    <property type="match status" value="1"/>
</dbReference>
<organism evidence="2 3">
    <name type="scientific">Sulfuriroseicoccus oceanibius</name>
    <dbReference type="NCBI Taxonomy" id="2707525"/>
    <lineage>
        <taxon>Bacteria</taxon>
        <taxon>Pseudomonadati</taxon>
        <taxon>Verrucomicrobiota</taxon>
        <taxon>Verrucomicrobiia</taxon>
        <taxon>Verrucomicrobiales</taxon>
        <taxon>Verrucomicrobiaceae</taxon>
        <taxon>Sulfuriroseicoccus</taxon>
    </lineage>
</organism>
<sequence length="221" mass="25537">MSKTTKAKKAAKDPKSEIDHQYWHLLLTEGKRPASVYAFTQQIGIDEAEFYNHAASFDALEAAYWEQLVTETIDVLESDEDYASYDSEQKLLAFFYTFFAHAQKNRSRLVSFFPRPGANKTIALMRRKFLDWAKSVIEQGVEEGSVADRKKLTEKYPQLLFEQFRGIIEFHRKDQSHEFQDTDALIEKSVRFGADVARAGTLDSAFDLGRFLLRRFTVPRS</sequence>
<dbReference type="KEGG" id="soa:G3M56_001445"/>
<keyword evidence="3" id="KW-1185">Reference proteome</keyword>
<evidence type="ECO:0000259" key="1">
    <source>
        <dbReference type="Pfam" id="PF17931"/>
    </source>
</evidence>
<dbReference type="InterPro" id="IPR036271">
    <property type="entry name" value="Tet_transcr_reg_TetR-rel_C_sf"/>
</dbReference>
<dbReference type="RefSeq" id="WP_164363950.1">
    <property type="nucleotide sequence ID" value="NZ_CP066776.1"/>
</dbReference>
<dbReference type="SUPFAM" id="SSF48498">
    <property type="entry name" value="Tetracyclin repressor-like, C-terminal domain"/>
    <property type="match status" value="1"/>
</dbReference>
<protein>
    <recommendedName>
        <fullName evidence="1">Tetracyclin repressor-like C-terminal domain-containing protein</fullName>
    </recommendedName>
</protein>
<dbReference type="AlphaFoldDB" id="A0A6B3L4D0"/>
<proteinExistence type="predicted"/>
<name>A0A6B3L4D0_9BACT</name>
<dbReference type="Proteomes" id="UP000475117">
    <property type="component" value="Chromosome"/>
</dbReference>
<evidence type="ECO:0000313" key="3">
    <source>
        <dbReference type="Proteomes" id="UP000475117"/>
    </source>
</evidence>
<reference evidence="2 3" key="1">
    <citation type="submission" date="2020-12" db="EMBL/GenBank/DDBJ databases">
        <title>Sulforoseuscoccus oceanibium gen. nov., sp. nov., a representative of the phylum Verrucomicrobia with special cytoplasmic membrane, and proposal of Sulforoseuscoccusaceae fam. nov.</title>
        <authorList>
            <person name="Xi F."/>
        </authorList>
    </citation>
    <scope>NUCLEOTIDE SEQUENCE [LARGE SCALE GENOMIC DNA]</scope>
    <source>
        <strain evidence="2 3">T37</strain>
    </source>
</reference>
<gene>
    <name evidence="2" type="ORF">G3M56_001445</name>
</gene>
<dbReference type="Pfam" id="PF17931">
    <property type="entry name" value="TetR_C_23"/>
    <property type="match status" value="1"/>
</dbReference>
<feature type="domain" description="Tetracyclin repressor-like C-terminal" evidence="1">
    <location>
        <begin position="90"/>
        <end position="212"/>
    </location>
</feature>
<evidence type="ECO:0000313" key="2">
    <source>
        <dbReference type="EMBL" id="QQL45278.1"/>
    </source>
</evidence>
<dbReference type="EMBL" id="CP066776">
    <property type="protein sequence ID" value="QQL45278.1"/>
    <property type="molecule type" value="Genomic_DNA"/>
</dbReference>
<accession>A0A6B3L4D0</accession>
<dbReference type="InterPro" id="IPR041673">
    <property type="entry name" value="TetR_C_23"/>
</dbReference>